<dbReference type="Gene3D" id="3.40.190.290">
    <property type="match status" value="1"/>
</dbReference>
<keyword evidence="2" id="KW-1185">Reference proteome</keyword>
<proteinExistence type="predicted"/>
<evidence type="ECO:0000313" key="1">
    <source>
        <dbReference type="EMBL" id="MFD1460902.1"/>
    </source>
</evidence>
<evidence type="ECO:0008006" key="3">
    <source>
        <dbReference type="Google" id="ProtNLM"/>
    </source>
</evidence>
<reference evidence="2" key="1">
    <citation type="journal article" date="2019" name="Int. J. Syst. Evol. Microbiol.">
        <title>The Global Catalogue of Microorganisms (GCM) 10K type strain sequencing project: providing services to taxonomists for standard genome sequencing and annotation.</title>
        <authorList>
            <consortium name="The Broad Institute Genomics Platform"/>
            <consortium name="The Broad Institute Genome Sequencing Center for Infectious Disease"/>
            <person name="Wu L."/>
            <person name="Ma J."/>
        </authorList>
    </citation>
    <scope>NUCLEOTIDE SEQUENCE [LARGE SCALE GENOMIC DNA]</scope>
    <source>
        <strain evidence="2">CCM 9147</strain>
    </source>
</reference>
<comment type="caution">
    <text evidence="1">The sequence shown here is derived from an EMBL/GenBank/DDBJ whole genome shotgun (WGS) entry which is preliminary data.</text>
</comment>
<organism evidence="1 2">
    <name type="scientific">Paenibacillus farraposensis</name>
    <dbReference type="NCBI Taxonomy" id="2807095"/>
    <lineage>
        <taxon>Bacteria</taxon>
        <taxon>Bacillati</taxon>
        <taxon>Bacillota</taxon>
        <taxon>Bacilli</taxon>
        <taxon>Bacillales</taxon>
        <taxon>Paenibacillaceae</taxon>
        <taxon>Paenibacillus</taxon>
    </lineage>
</organism>
<accession>A0ABW4DA05</accession>
<protein>
    <recommendedName>
        <fullName evidence="3">LysR substrate-binding domain-containing protein</fullName>
    </recommendedName>
</protein>
<dbReference type="EMBL" id="JBHTNZ010000004">
    <property type="protein sequence ID" value="MFD1460902.1"/>
    <property type="molecule type" value="Genomic_DNA"/>
</dbReference>
<name>A0ABW4DA05_9BACL</name>
<dbReference type="Proteomes" id="UP001597340">
    <property type="component" value="Unassembled WGS sequence"/>
</dbReference>
<gene>
    <name evidence="1" type="ORF">ACFQ5D_05480</name>
</gene>
<evidence type="ECO:0000313" key="2">
    <source>
        <dbReference type="Proteomes" id="UP001597340"/>
    </source>
</evidence>
<sequence length="65" mass="7289">MGITIIPDAGLGQEYGDRFCTLSIKEPFSLTQPAVVWRKDRYLSNAARKLVEYLQTGDTKKTAPE</sequence>
<dbReference type="RefSeq" id="WP_229523473.1">
    <property type="nucleotide sequence ID" value="NZ_JAFFQR010000029.1"/>
</dbReference>